<accession>A0A9N8ZG84</accession>
<dbReference type="Proteomes" id="UP000789342">
    <property type="component" value="Unassembled WGS sequence"/>
</dbReference>
<evidence type="ECO:0000256" key="1">
    <source>
        <dbReference type="SAM" id="MobiDB-lite"/>
    </source>
</evidence>
<feature type="region of interest" description="Disordered" evidence="1">
    <location>
        <begin position="1"/>
        <end position="23"/>
    </location>
</feature>
<comment type="caution">
    <text evidence="2">The sequence shown here is derived from an EMBL/GenBank/DDBJ whole genome shotgun (WGS) entry which is preliminary data.</text>
</comment>
<proteinExistence type="predicted"/>
<dbReference type="AlphaFoldDB" id="A0A9N8ZG84"/>
<organism evidence="2 3">
    <name type="scientific">Acaulospora morrowiae</name>
    <dbReference type="NCBI Taxonomy" id="94023"/>
    <lineage>
        <taxon>Eukaryota</taxon>
        <taxon>Fungi</taxon>
        <taxon>Fungi incertae sedis</taxon>
        <taxon>Mucoromycota</taxon>
        <taxon>Glomeromycotina</taxon>
        <taxon>Glomeromycetes</taxon>
        <taxon>Diversisporales</taxon>
        <taxon>Acaulosporaceae</taxon>
        <taxon>Acaulospora</taxon>
    </lineage>
</organism>
<evidence type="ECO:0000313" key="3">
    <source>
        <dbReference type="Proteomes" id="UP000789342"/>
    </source>
</evidence>
<sequence>MLSCQEIKESLSPSESKRKTIRERSINGKMKKKVNALSENMNKLSKLTAKMQDLGALK</sequence>
<name>A0A9N8ZG84_9GLOM</name>
<protein>
    <submittedName>
        <fullName evidence="2">12313_t:CDS:1</fullName>
    </submittedName>
</protein>
<reference evidence="2" key="1">
    <citation type="submission" date="2021-06" db="EMBL/GenBank/DDBJ databases">
        <authorList>
            <person name="Kallberg Y."/>
            <person name="Tangrot J."/>
            <person name="Rosling A."/>
        </authorList>
    </citation>
    <scope>NUCLEOTIDE SEQUENCE</scope>
    <source>
        <strain evidence="2">CL551</strain>
    </source>
</reference>
<evidence type="ECO:0000313" key="2">
    <source>
        <dbReference type="EMBL" id="CAG8493548.1"/>
    </source>
</evidence>
<gene>
    <name evidence="2" type="ORF">AMORRO_LOCUS2897</name>
</gene>
<keyword evidence="3" id="KW-1185">Reference proteome</keyword>
<dbReference type="EMBL" id="CAJVPV010001319">
    <property type="protein sequence ID" value="CAG8493548.1"/>
    <property type="molecule type" value="Genomic_DNA"/>
</dbReference>